<dbReference type="SUPFAM" id="SSF159659">
    <property type="entry name" value="Cgl1923-like"/>
    <property type="match status" value="1"/>
</dbReference>
<dbReference type="RefSeq" id="WP_188978544.1">
    <property type="nucleotide sequence ID" value="NZ_BMPG01000002.1"/>
</dbReference>
<reference evidence="2" key="1">
    <citation type="journal article" date="2014" name="Int. J. Syst. Evol. Microbiol.">
        <title>Complete genome sequence of Corynebacterium casei LMG S-19264T (=DSM 44701T), isolated from a smear-ripened cheese.</title>
        <authorList>
            <consortium name="US DOE Joint Genome Institute (JGI-PGF)"/>
            <person name="Walter F."/>
            <person name="Albersmeier A."/>
            <person name="Kalinowski J."/>
            <person name="Ruckert C."/>
        </authorList>
    </citation>
    <scope>NUCLEOTIDE SEQUENCE</scope>
    <source>
        <strain evidence="2">JCM 19596</strain>
    </source>
</reference>
<dbReference type="AlphaFoldDB" id="A0A830FKR9"/>
<gene>
    <name evidence="2" type="ORF">GCM10009039_20260</name>
</gene>
<evidence type="ECO:0000256" key="1">
    <source>
        <dbReference type="SAM" id="MobiDB-lite"/>
    </source>
</evidence>
<dbReference type="EMBL" id="BMPG01000002">
    <property type="protein sequence ID" value="GGL61997.1"/>
    <property type="molecule type" value="Genomic_DNA"/>
</dbReference>
<organism evidence="2 3">
    <name type="scientific">Halocalculus aciditolerans</name>
    <dbReference type="NCBI Taxonomy" id="1383812"/>
    <lineage>
        <taxon>Archaea</taxon>
        <taxon>Methanobacteriati</taxon>
        <taxon>Methanobacteriota</taxon>
        <taxon>Stenosarchaea group</taxon>
        <taxon>Halobacteria</taxon>
        <taxon>Halobacteriales</taxon>
        <taxon>Halobacteriaceae</taxon>
        <taxon>Halocalculus</taxon>
    </lineage>
</organism>
<protein>
    <submittedName>
        <fullName evidence="2">3-isopropylmalate dehydratase</fullName>
    </submittedName>
</protein>
<keyword evidence="3" id="KW-1185">Reference proteome</keyword>
<name>A0A830FKR9_9EURY</name>
<dbReference type="Pfam" id="PF09754">
    <property type="entry name" value="PAC2"/>
    <property type="match status" value="1"/>
</dbReference>
<accession>A0A830FKR9</accession>
<feature type="region of interest" description="Disordered" evidence="1">
    <location>
        <begin position="217"/>
        <end position="248"/>
    </location>
</feature>
<comment type="caution">
    <text evidence="2">The sequence shown here is derived from an EMBL/GenBank/DDBJ whole genome shotgun (WGS) entry which is preliminary data.</text>
</comment>
<dbReference type="Gene3D" id="3.40.50.10900">
    <property type="entry name" value="PAC-like subunit"/>
    <property type="match status" value="1"/>
</dbReference>
<proteinExistence type="predicted"/>
<dbReference type="PANTHER" id="PTHR35610:SF8">
    <property type="entry name" value="3-ISOPROPYLMALATE DEHYDRATASE"/>
    <property type="match status" value="1"/>
</dbReference>
<evidence type="ECO:0000313" key="3">
    <source>
        <dbReference type="Proteomes" id="UP000607197"/>
    </source>
</evidence>
<dbReference type="PANTHER" id="PTHR35610">
    <property type="entry name" value="3-ISOPROPYLMALATE DEHYDRATASE-RELATED"/>
    <property type="match status" value="1"/>
</dbReference>
<dbReference type="Proteomes" id="UP000607197">
    <property type="component" value="Unassembled WGS sequence"/>
</dbReference>
<dbReference type="OrthoDB" id="35908at2157"/>
<evidence type="ECO:0000313" key="2">
    <source>
        <dbReference type="EMBL" id="GGL61997.1"/>
    </source>
</evidence>
<sequence length="248" mass="26758">MANVRVRNELDLDDPTLIEGLPGVGLVGKIATDHIVDQFDMTLVASVDCDGLPEVAVYREGETDVYPPVRIYGSEEHDVLALQSDVPVSRTAADDFATAVTDWLDEYGATPLYLSGLPHQAEDPGHVPEVFGVSTGDARHLLEKADVDLPPEEGVIGGPTGALVHQASLTDHDSVGLVVQADPQFPDPAASKQLIDNGIEPITDLTVDTDELVESAEEIQEQKQKLAQRMQQAAEEESSQAQPLRMFE</sequence>
<dbReference type="InterPro" id="IPR038389">
    <property type="entry name" value="PSMG2_sf"/>
</dbReference>
<dbReference type="InterPro" id="IPR019151">
    <property type="entry name" value="Proteasome_assmbl_chaperone_2"/>
</dbReference>
<reference evidence="2" key="2">
    <citation type="submission" date="2020-09" db="EMBL/GenBank/DDBJ databases">
        <authorList>
            <person name="Sun Q."/>
            <person name="Ohkuma M."/>
        </authorList>
    </citation>
    <scope>NUCLEOTIDE SEQUENCE</scope>
    <source>
        <strain evidence="2">JCM 19596</strain>
    </source>
</reference>